<dbReference type="STRING" id="1778.A9W97_21970"/>
<dbReference type="AlphaFoldDB" id="A0A0Q2LJC3"/>
<name>A0A0Q2LJC3_MYCGO</name>
<sequence>MSPVNALVSQVEERVRRDPDFAKLLDTLLDVPTVPMEELERVAARKLNSERRDGVLSDFRAGALPTREVQSRLGYETPQAVHELRRRGKVLGVTVGNNTWFPAWQFDGGQLRSDLPQILVLLARFTSDPVVADRIMRIKREELAGASISEALRRKKTANTAWQLLNAVGA</sequence>
<evidence type="ECO:0000313" key="2">
    <source>
        <dbReference type="Proteomes" id="UP000051677"/>
    </source>
</evidence>
<dbReference type="RefSeq" id="WP_055580977.1">
    <property type="nucleotide sequence ID" value="NZ_LKTM01000361.1"/>
</dbReference>
<reference evidence="1 2" key="1">
    <citation type="submission" date="2015-10" db="EMBL/GenBank/DDBJ databases">
        <title>Mycobacterium gordonae draft genome assembly.</title>
        <authorList>
            <person name="Ustinova V."/>
            <person name="Smirnova T."/>
            <person name="Blagodatskikh K."/>
            <person name="Varlamov D."/>
            <person name="Larionova E."/>
            <person name="Chernousova L."/>
        </authorList>
    </citation>
    <scope>NUCLEOTIDE SEQUENCE [LARGE SCALE GENOMIC DNA]</scope>
    <source>
        <strain evidence="1 2">CTRI 14-8773</strain>
    </source>
</reference>
<comment type="caution">
    <text evidence="1">The sequence shown here is derived from an EMBL/GenBank/DDBJ whole genome shotgun (WGS) entry which is preliminary data.</text>
</comment>
<evidence type="ECO:0000313" key="1">
    <source>
        <dbReference type="EMBL" id="KQH75962.1"/>
    </source>
</evidence>
<accession>A0A0Q2LJC3</accession>
<protein>
    <submittedName>
        <fullName evidence="1">Uncharacterized protein</fullName>
    </submittedName>
</protein>
<dbReference type="Proteomes" id="UP000051677">
    <property type="component" value="Unassembled WGS sequence"/>
</dbReference>
<gene>
    <name evidence="1" type="ORF">AO501_18145</name>
</gene>
<dbReference type="EMBL" id="LKTM01000361">
    <property type="protein sequence ID" value="KQH75962.1"/>
    <property type="molecule type" value="Genomic_DNA"/>
</dbReference>
<proteinExistence type="predicted"/>
<organism evidence="1 2">
    <name type="scientific">Mycobacterium gordonae</name>
    <dbReference type="NCBI Taxonomy" id="1778"/>
    <lineage>
        <taxon>Bacteria</taxon>
        <taxon>Bacillati</taxon>
        <taxon>Actinomycetota</taxon>
        <taxon>Actinomycetes</taxon>
        <taxon>Mycobacteriales</taxon>
        <taxon>Mycobacteriaceae</taxon>
        <taxon>Mycobacterium</taxon>
    </lineage>
</organism>
<dbReference type="OrthoDB" id="4727019at2"/>